<reference evidence="2 3" key="1">
    <citation type="journal article" date="2016" name="Nat. Commun.">
        <title>Thousands of microbial genomes shed light on interconnected biogeochemical processes in an aquifer system.</title>
        <authorList>
            <person name="Anantharaman K."/>
            <person name="Brown C.T."/>
            <person name="Hug L.A."/>
            <person name="Sharon I."/>
            <person name="Castelle C.J."/>
            <person name="Probst A.J."/>
            <person name="Thomas B.C."/>
            <person name="Singh A."/>
            <person name="Wilkins M.J."/>
            <person name="Karaoz U."/>
            <person name="Brodie E.L."/>
            <person name="Williams K.H."/>
            <person name="Hubbard S.S."/>
            <person name="Banfield J.F."/>
        </authorList>
    </citation>
    <scope>NUCLEOTIDE SEQUENCE [LARGE SCALE GENOMIC DNA]</scope>
</reference>
<comment type="caution">
    <text evidence="2">The sequence shown here is derived from an EMBL/GenBank/DDBJ whole genome shotgun (WGS) entry which is preliminary data.</text>
</comment>
<dbReference type="PANTHER" id="PTHR18964">
    <property type="entry name" value="ROK (REPRESSOR, ORF, KINASE) FAMILY"/>
    <property type="match status" value="1"/>
</dbReference>
<evidence type="ECO:0000313" key="2">
    <source>
        <dbReference type="EMBL" id="OGF26586.1"/>
    </source>
</evidence>
<dbReference type="CDD" id="cd23763">
    <property type="entry name" value="ASKHA_ATPase_ROK"/>
    <property type="match status" value="1"/>
</dbReference>
<dbReference type="SUPFAM" id="SSF53067">
    <property type="entry name" value="Actin-like ATPase domain"/>
    <property type="match status" value="1"/>
</dbReference>
<comment type="similarity">
    <text evidence="1">Belongs to the ROK (NagC/XylR) family.</text>
</comment>
<dbReference type="Gene3D" id="3.30.420.40">
    <property type="match status" value="4"/>
</dbReference>
<dbReference type="AlphaFoldDB" id="A0A1F5SJ66"/>
<dbReference type="STRING" id="1797995.A2242_03180"/>
<dbReference type="PANTHER" id="PTHR18964:SF149">
    <property type="entry name" value="BIFUNCTIONAL UDP-N-ACETYLGLUCOSAMINE 2-EPIMERASE_N-ACETYLMANNOSAMINE KINASE"/>
    <property type="match status" value="1"/>
</dbReference>
<name>A0A1F5SJ66_9BACT</name>
<protein>
    <recommendedName>
        <fullName evidence="4">Sugar kinase</fullName>
    </recommendedName>
</protein>
<dbReference type="InterPro" id="IPR049874">
    <property type="entry name" value="ROK_cs"/>
</dbReference>
<dbReference type="InterPro" id="IPR043129">
    <property type="entry name" value="ATPase_NBD"/>
</dbReference>
<dbReference type="InterPro" id="IPR000600">
    <property type="entry name" value="ROK"/>
</dbReference>
<organism evidence="2 3">
    <name type="scientific">Candidatus Falkowbacteria bacterium RIFOXYA2_FULL_47_9</name>
    <dbReference type="NCBI Taxonomy" id="1797995"/>
    <lineage>
        <taxon>Bacteria</taxon>
        <taxon>Candidatus Falkowiibacteriota</taxon>
    </lineage>
</organism>
<evidence type="ECO:0000256" key="1">
    <source>
        <dbReference type="ARBA" id="ARBA00006479"/>
    </source>
</evidence>
<sequence>MSDQVNYSIGVDIGGSKMLAILFDIEKKEPVADYKLATPRESLETFLVMLWALIDPLVERAKKEGATLARIGIGVPGILDQPTALNIDGRISRCPNLEILNDVALGKLVAEKYSVPALLDNDANCFLRAEMALGAGQKSAHAVGLTLGTGIGGAIAVRREIFQGAHGSAGELGHMIVDVVEGQPHTLEEIYQDLTQHNPLSVAEEAYAGDTLAMKIYQEVGRFIGIALANAVNVVDTEIIILGGSAMKSSDLFMRAVKKNLKEEIISPKLKKIRVVPGKLEQAGAVGAALLN</sequence>
<dbReference type="EMBL" id="MFGC01000043">
    <property type="protein sequence ID" value="OGF26586.1"/>
    <property type="molecule type" value="Genomic_DNA"/>
</dbReference>
<evidence type="ECO:0000313" key="3">
    <source>
        <dbReference type="Proteomes" id="UP000178925"/>
    </source>
</evidence>
<dbReference type="PROSITE" id="PS01125">
    <property type="entry name" value="ROK"/>
    <property type="match status" value="1"/>
</dbReference>
<dbReference type="Pfam" id="PF00480">
    <property type="entry name" value="ROK"/>
    <property type="match status" value="1"/>
</dbReference>
<gene>
    <name evidence="2" type="ORF">A2242_03180</name>
</gene>
<proteinExistence type="inferred from homology"/>
<dbReference type="Proteomes" id="UP000178925">
    <property type="component" value="Unassembled WGS sequence"/>
</dbReference>
<evidence type="ECO:0008006" key="4">
    <source>
        <dbReference type="Google" id="ProtNLM"/>
    </source>
</evidence>
<accession>A0A1F5SJ66</accession>